<dbReference type="AlphaFoldDB" id="A0A327KNG2"/>
<evidence type="ECO:0000256" key="3">
    <source>
        <dbReference type="ARBA" id="ARBA00023004"/>
    </source>
</evidence>
<dbReference type="PROSITE" id="PS51007">
    <property type="entry name" value="CYTC"/>
    <property type="match status" value="1"/>
</dbReference>
<dbReference type="GO" id="GO:0046872">
    <property type="term" value="F:metal ion binding"/>
    <property type="evidence" value="ECO:0007669"/>
    <property type="project" value="UniProtKB-KW"/>
</dbReference>
<name>A0A327KNG2_9BRAD</name>
<dbReference type="InterPro" id="IPR011429">
    <property type="entry name" value="Cyt_c_Planctomycete-type"/>
</dbReference>
<dbReference type="GO" id="GO:0020037">
    <property type="term" value="F:heme binding"/>
    <property type="evidence" value="ECO:0007669"/>
    <property type="project" value="InterPro"/>
</dbReference>
<evidence type="ECO:0000313" key="7">
    <source>
        <dbReference type="EMBL" id="RAI39516.1"/>
    </source>
</evidence>
<evidence type="ECO:0000256" key="2">
    <source>
        <dbReference type="ARBA" id="ARBA00022723"/>
    </source>
</evidence>
<protein>
    <recommendedName>
        <fullName evidence="6">Cytochrome c domain-containing protein</fullName>
    </recommendedName>
</protein>
<organism evidence="7 8">
    <name type="scientific">Rhodoplanes roseus</name>
    <dbReference type="NCBI Taxonomy" id="29409"/>
    <lineage>
        <taxon>Bacteria</taxon>
        <taxon>Pseudomonadati</taxon>
        <taxon>Pseudomonadota</taxon>
        <taxon>Alphaproteobacteria</taxon>
        <taxon>Hyphomicrobiales</taxon>
        <taxon>Nitrobacteraceae</taxon>
        <taxon>Rhodoplanes</taxon>
    </lineage>
</organism>
<feature type="chain" id="PRO_5016237832" description="Cytochrome c domain-containing protein" evidence="5">
    <location>
        <begin position="27"/>
        <end position="138"/>
    </location>
</feature>
<evidence type="ECO:0000259" key="6">
    <source>
        <dbReference type="PROSITE" id="PS51007"/>
    </source>
</evidence>
<comment type="caution">
    <text evidence="7">The sequence shown here is derived from an EMBL/GenBank/DDBJ whole genome shotgun (WGS) entry which is preliminary data.</text>
</comment>
<dbReference type="OrthoDB" id="9809746at2"/>
<proteinExistence type="predicted"/>
<dbReference type="EMBL" id="NPEX01000283">
    <property type="protein sequence ID" value="RAI39516.1"/>
    <property type="molecule type" value="Genomic_DNA"/>
</dbReference>
<keyword evidence="1 4" id="KW-0349">Heme</keyword>
<keyword evidence="5" id="KW-0732">Signal</keyword>
<evidence type="ECO:0000256" key="5">
    <source>
        <dbReference type="SAM" id="SignalP"/>
    </source>
</evidence>
<evidence type="ECO:0000256" key="1">
    <source>
        <dbReference type="ARBA" id="ARBA00022617"/>
    </source>
</evidence>
<accession>A0A327KNG2</accession>
<keyword evidence="2 4" id="KW-0479">Metal-binding</keyword>
<keyword evidence="3 4" id="KW-0408">Iron</keyword>
<feature type="signal peptide" evidence="5">
    <location>
        <begin position="1"/>
        <end position="26"/>
    </location>
</feature>
<gene>
    <name evidence="7" type="ORF">CH341_25650</name>
</gene>
<dbReference type="PANTHER" id="PTHR35889">
    <property type="entry name" value="CYCLOINULO-OLIGOSACCHARIDE FRUCTANOTRANSFERASE-RELATED"/>
    <property type="match status" value="1"/>
</dbReference>
<dbReference type="GO" id="GO:0009055">
    <property type="term" value="F:electron transfer activity"/>
    <property type="evidence" value="ECO:0007669"/>
    <property type="project" value="InterPro"/>
</dbReference>
<keyword evidence="8" id="KW-1185">Reference proteome</keyword>
<evidence type="ECO:0000256" key="4">
    <source>
        <dbReference type="PROSITE-ProRule" id="PRU00433"/>
    </source>
</evidence>
<dbReference type="InterPro" id="IPR036909">
    <property type="entry name" value="Cyt_c-like_dom_sf"/>
</dbReference>
<sequence length="138" mass="15012">MTRWLRGLTAVVAVLAAATLSFDADAQGTKSKQKQRTPTVSFKEDVVPIFKGRCVDCHQPGGAGFDASGLDLRTYASVMKGTKFGPMVVAGDADASSLMALLDWRVKPEIRMPHGMKKLSTCDRDAIRRWIQEGALDN</sequence>
<dbReference type="Proteomes" id="UP000249130">
    <property type="component" value="Unassembled WGS sequence"/>
</dbReference>
<dbReference type="SUPFAM" id="SSF46626">
    <property type="entry name" value="Cytochrome c"/>
    <property type="match status" value="1"/>
</dbReference>
<feature type="domain" description="Cytochrome c" evidence="6">
    <location>
        <begin position="41"/>
        <end position="135"/>
    </location>
</feature>
<reference evidence="7 8" key="1">
    <citation type="submission" date="2017-07" db="EMBL/GenBank/DDBJ databases">
        <title>Draft Genome Sequences of Select Purple Nonsulfur Bacteria.</title>
        <authorList>
            <person name="Lasarre B."/>
            <person name="Mckinlay J.B."/>
        </authorList>
    </citation>
    <scope>NUCLEOTIDE SEQUENCE [LARGE SCALE GENOMIC DNA]</scope>
    <source>
        <strain evidence="7 8">DSM 5909</strain>
    </source>
</reference>
<dbReference type="Pfam" id="PF07635">
    <property type="entry name" value="PSCyt1"/>
    <property type="match status" value="1"/>
</dbReference>
<dbReference type="PANTHER" id="PTHR35889:SF3">
    <property type="entry name" value="F-BOX DOMAIN-CONTAINING PROTEIN"/>
    <property type="match status" value="1"/>
</dbReference>
<dbReference type="RefSeq" id="WP_111421839.1">
    <property type="nucleotide sequence ID" value="NZ_NPEX01000283.1"/>
</dbReference>
<dbReference type="InterPro" id="IPR009056">
    <property type="entry name" value="Cyt_c-like_dom"/>
</dbReference>
<evidence type="ECO:0000313" key="8">
    <source>
        <dbReference type="Proteomes" id="UP000249130"/>
    </source>
</evidence>
<dbReference type="Gene3D" id="1.10.760.10">
    <property type="entry name" value="Cytochrome c-like domain"/>
    <property type="match status" value="1"/>
</dbReference>